<evidence type="ECO:0000313" key="15">
    <source>
        <dbReference type="Proteomes" id="UP000245362"/>
    </source>
</evidence>
<feature type="binding site" evidence="8">
    <location>
        <position position="178"/>
    </location>
    <ligand>
        <name>ATP</name>
        <dbReference type="ChEBI" id="CHEBI:30616"/>
    </ligand>
</feature>
<dbReference type="InterPro" id="IPR010921">
    <property type="entry name" value="Trp_repressor/repl_initiator"/>
</dbReference>
<dbReference type="Pfam" id="PF08299">
    <property type="entry name" value="Bac_DnaA_C"/>
    <property type="match status" value="1"/>
</dbReference>
<dbReference type="InterPro" id="IPR013317">
    <property type="entry name" value="DnaA_dom"/>
</dbReference>
<evidence type="ECO:0000256" key="9">
    <source>
        <dbReference type="NCBIfam" id="TIGR00362"/>
    </source>
</evidence>
<reference evidence="14 15" key="1">
    <citation type="submission" date="2018-05" db="EMBL/GenBank/DDBJ databases">
        <title>Vibrio limimaris sp. nov., isolated from marine sediment.</title>
        <authorList>
            <person name="Li C.-M."/>
        </authorList>
    </citation>
    <scope>NUCLEOTIDE SEQUENCE [LARGE SCALE GENOMIC DNA]</scope>
    <source>
        <strain evidence="14 15">E4404</strain>
    </source>
</reference>
<comment type="subcellular location">
    <subcellularLocation>
        <location evidence="8">Cytoplasm</location>
    </subcellularLocation>
</comment>
<dbReference type="Gene3D" id="1.10.8.60">
    <property type="match status" value="1"/>
</dbReference>
<evidence type="ECO:0000256" key="4">
    <source>
        <dbReference type="ARBA" id="ARBA00022741"/>
    </source>
</evidence>
<dbReference type="GO" id="GO:0006275">
    <property type="term" value="P:regulation of DNA replication"/>
    <property type="evidence" value="ECO:0007669"/>
    <property type="project" value="UniProtKB-UniRule"/>
</dbReference>
<comment type="domain">
    <text evidence="8">Domain I is involved in oligomerization and binding regulators, domain II is flexibile and of varying length in different bacteria, domain III forms the AAA+ region, while domain IV binds dsDNA.</text>
</comment>
<evidence type="ECO:0000259" key="13">
    <source>
        <dbReference type="SMART" id="SM00760"/>
    </source>
</evidence>
<dbReference type="CDD" id="cd06571">
    <property type="entry name" value="Bac_DnaA_C"/>
    <property type="match status" value="1"/>
</dbReference>
<dbReference type="InterPro" id="IPR024633">
    <property type="entry name" value="DnaA_N_dom"/>
</dbReference>
<dbReference type="SMART" id="SM00382">
    <property type="entry name" value="AAA"/>
    <property type="match status" value="1"/>
</dbReference>
<feature type="binding site" evidence="8">
    <location>
        <position position="177"/>
    </location>
    <ligand>
        <name>ATP</name>
        <dbReference type="ChEBI" id="CHEBI:30616"/>
    </ligand>
</feature>
<dbReference type="FunFam" id="1.10.8.60:FF:000003">
    <property type="entry name" value="Chromosomal replication initiator protein DnaA"/>
    <property type="match status" value="1"/>
</dbReference>
<dbReference type="PRINTS" id="PR00051">
    <property type="entry name" value="DNAA"/>
</dbReference>
<dbReference type="NCBIfam" id="TIGR00362">
    <property type="entry name" value="DnaA"/>
    <property type="match status" value="1"/>
</dbReference>
<gene>
    <name evidence="8" type="primary">dnaA</name>
    <name evidence="14" type="ORF">DI392_18785</name>
</gene>
<feature type="domain" description="Chromosomal replication initiator DnaA C-terminal" evidence="13">
    <location>
        <begin position="375"/>
        <end position="444"/>
    </location>
</feature>
<dbReference type="Pfam" id="PF11638">
    <property type="entry name" value="DnaA_N"/>
    <property type="match status" value="1"/>
</dbReference>
<comment type="subunit">
    <text evidence="8">Oligomerizes as a right-handed, spiral filament on DNA at oriC.</text>
</comment>
<evidence type="ECO:0000256" key="7">
    <source>
        <dbReference type="ARBA" id="ARBA00023125"/>
    </source>
</evidence>
<dbReference type="GO" id="GO:0003688">
    <property type="term" value="F:DNA replication origin binding"/>
    <property type="evidence" value="ECO:0007669"/>
    <property type="project" value="UniProtKB-UniRule"/>
</dbReference>
<evidence type="ECO:0000259" key="12">
    <source>
        <dbReference type="SMART" id="SM00382"/>
    </source>
</evidence>
<dbReference type="CDD" id="cd00009">
    <property type="entry name" value="AAA"/>
    <property type="match status" value="1"/>
</dbReference>
<evidence type="ECO:0000256" key="11">
    <source>
        <dbReference type="RuleBase" id="RU004227"/>
    </source>
</evidence>
<dbReference type="PANTHER" id="PTHR30050">
    <property type="entry name" value="CHROMOSOMAL REPLICATION INITIATOR PROTEIN DNAA"/>
    <property type="match status" value="1"/>
</dbReference>
<dbReference type="Proteomes" id="UP000245362">
    <property type="component" value="Unassembled WGS sequence"/>
</dbReference>
<dbReference type="SUPFAM" id="SSF48295">
    <property type="entry name" value="TrpR-like"/>
    <property type="match status" value="1"/>
</dbReference>
<dbReference type="GO" id="GO:0008289">
    <property type="term" value="F:lipid binding"/>
    <property type="evidence" value="ECO:0007669"/>
    <property type="project" value="UniProtKB-KW"/>
</dbReference>
<comment type="similarity">
    <text evidence="1 8 11">Belongs to the DnaA family.</text>
</comment>
<organism evidence="14 15">
    <name type="scientific">Vibrio albus</name>
    <dbReference type="NCBI Taxonomy" id="2200953"/>
    <lineage>
        <taxon>Bacteria</taxon>
        <taxon>Pseudomonadati</taxon>
        <taxon>Pseudomonadota</taxon>
        <taxon>Gammaproteobacteria</taxon>
        <taxon>Vibrionales</taxon>
        <taxon>Vibrionaceae</taxon>
        <taxon>Vibrio</taxon>
    </lineage>
</organism>
<evidence type="ECO:0000256" key="2">
    <source>
        <dbReference type="ARBA" id="ARBA00022490"/>
    </source>
</evidence>
<comment type="caution">
    <text evidence="14">The sequence shown here is derived from an EMBL/GenBank/DDBJ whole genome shotgun (WGS) entry which is preliminary data.</text>
</comment>
<feature type="binding site" evidence="8">
    <location>
        <position position="175"/>
    </location>
    <ligand>
        <name>ATP</name>
        <dbReference type="ChEBI" id="CHEBI:30616"/>
    </ligand>
</feature>
<dbReference type="OrthoDB" id="9807019at2"/>
<dbReference type="InterPro" id="IPR027417">
    <property type="entry name" value="P-loop_NTPase"/>
</dbReference>
<sequence>MSSSLWLQCLQQLQEELPATEFSMWVRPLQAELNDNTLTLFAPNRFVLDWVRDKYLNSITRLLQEFCGSDIPNLRFEVGSRPTQPAAQVPKKTPADVAAESSAPARLQAQRPVHKTWDDESEVVNINHRSNVNPKHKFNNFVEGKSNQLGLAAARQVADNPGAAYNPLFLYGGTGLGKTHLLHAVGNAIVDNKPNAKVVYMHSERFVQDMVKALQNNAIEEFKRYYRSVDALLIDDIQFFANKERSQEEFFHTFNALLEGNQQIILTSDRYPKEINGVEDRLKSRFGWGLTVAIEPPELETRVAILMKKAEDHQIHLADEVAFFIAKRLRSNVRELEGALNRVIANANFTGRPITIDFVREALRDLLALQEKLVTIDNIQKTVAEYYKIKVADLLSKRRSRSVARPRQLAMALAKELTNHSLPEIGDAFGGRDHTTVLHACRKIDQLREESHDIKEDYSNLIRTLSS</sequence>
<dbReference type="InterPro" id="IPR013159">
    <property type="entry name" value="DnaA_C"/>
</dbReference>
<dbReference type="GO" id="GO:0006270">
    <property type="term" value="P:DNA replication initiation"/>
    <property type="evidence" value="ECO:0007669"/>
    <property type="project" value="UniProtKB-UniRule"/>
</dbReference>
<accession>A0A2U3B4S2</accession>
<keyword evidence="5 8" id="KW-0067">ATP-binding</keyword>
<name>A0A2U3B4S2_9VIBR</name>
<dbReference type="InterPro" id="IPR055199">
    <property type="entry name" value="Hda_lid"/>
</dbReference>
<keyword evidence="6 8" id="KW-0446">Lipid-binding</keyword>
<dbReference type="Pfam" id="PF00308">
    <property type="entry name" value="Bac_DnaA"/>
    <property type="match status" value="1"/>
</dbReference>
<dbReference type="FunFam" id="3.30.300.180:FF:000001">
    <property type="entry name" value="Chromosomal replication initiator protein DnaA"/>
    <property type="match status" value="1"/>
</dbReference>
<dbReference type="FunFam" id="1.10.1750.10:FF:000001">
    <property type="entry name" value="Chromosomal replication initiator protein DnaA"/>
    <property type="match status" value="1"/>
</dbReference>
<evidence type="ECO:0000313" key="14">
    <source>
        <dbReference type="EMBL" id="PWI31789.1"/>
    </source>
</evidence>
<dbReference type="PANTHER" id="PTHR30050:SF2">
    <property type="entry name" value="CHROMOSOMAL REPLICATION INITIATOR PROTEIN DNAA"/>
    <property type="match status" value="1"/>
</dbReference>
<dbReference type="Gene3D" id="1.10.1750.10">
    <property type="match status" value="1"/>
</dbReference>
<dbReference type="HAMAP" id="MF_00377">
    <property type="entry name" value="DnaA_bact"/>
    <property type="match status" value="1"/>
</dbReference>
<dbReference type="PROSITE" id="PS01008">
    <property type="entry name" value="DNAA"/>
    <property type="match status" value="1"/>
</dbReference>
<feature type="region of interest" description="Domain IV, binds dsDNA" evidence="8">
    <location>
        <begin position="348"/>
        <end position="467"/>
    </location>
</feature>
<dbReference type="Gene3D" id="3.30.300.180">
    <property type="match status" value="1"/>
</dbReference>
<feature type="binding site" evidence="8">
    <location>
        <position position="179"/>
    </location>
    <ligand>
        <name>ATP</name>
        <dbReference type="ChEBI" id="CHEBI:30616"/>
    </ligand>
</feature>
<keyword evidence="3 8" id="KW-0235">DNA replication</keyword>
<dbReference type="InterPro" id="IPR018312">
    <property type="entry name" value="Chromosome_initiator_DnaA_CS"/>
</dbReference>
<dbReference type="RefSeq" id="WP_109321230.1">
    <property type="nucleotide sequence ID" value="NZ_QFWT01000015.1"/>
</dbReference>
<feature type="region of interest" description="Domain I, interacts with DnaA modulators" evidence="8">
    <location>
        <begin position="1"/>
        <end position="99"/>
    </location>
</feature>
<evidence type="ECO:0000256" key="10">
    <source>
        <dbReference type="RuleBase" id="RU000577"/>
    </source>
</evidence>
<dbReference type="InterPro" id="IPR038454">
    <property type="entry name" value="DnaA_N_sf"/>
</dbReference>
<dbReference type="GO" id="GO:0005524">
    <property type="term" value="F:ATP binding"/>
    <property type="evidence" value="ECO:0007669"/>
    <property type="project" value="UniProtKB-UniRule"/>
</dbReference>
<dbReference type="SUPFAM" id="SSF52540">
    <property type="entry name" value="P-loop containing nucleoside triphosphate hydrolases"/>
    <property type="match status" value="1"/>
</dbReference>
<comment type="caution">
    <text evidence="8">Lacks conserved residue(s) required for the propagation of feature annotation.</text>
</comment>
<dbReference type="SMART" id="SM00760">
    <property type="entry name" value="Bac_DnaA_C"/>
    <property type="match status" value="1"/>
</dbReference>
<dbReference type="FunFam" id="3.40.50.300:FF:000103">
    <property type="entry name" value="Chromosomal replication initiator protein DnaA"/>
    <property type="match status" value="1"/>
</dbReference>
<feature type="region of interest" description="Domain III, AAA+ region" evidence="8">
    <location>
        <begin position="131"/>
        <end position="347"/>
    </location>
</feature>
<evidence type="ECO:0000256" key="1">
    <source>
        <dbReference type="ARBA" id="ARBA00006583"/>
    </source>
</evidence>
<keyword evidence="4 8" id="KW-0547">Nucleotide-binding</keyword>
<dbReference type="AlphaFoldDB" id="A0A2U3B4S2"/>
<dbReference type="EMBL" id="QFWT01000015">
    <property type="protein sequence ID" value="PWI31789.1"/>
    <property type="molecule type" value="Genomic_DNA"/>
</dbReference>
<evidence type="ECO:0000256" key="6">
    <source>
        <dbReference type="ARBA" id="ARBA00023121"/>
    </source>
</evidence>
<keyword evidence="15" id="KW-1185">Reference proteome</keyword>
<protein>
    <recommendedName>
        <fullName evidence="8 9">Chromosomal replication initiator protein DnaA</fullName>
    </recommendedName>
</protein>
<evidence type="ECO:0000256" key="8">
    <source>
        <dbReference type="HAMAP-Rule" id="MF_00377"/>
    </source>
</evidence>
<dbReference type="GO" id="GO:0005886">
    <property type="term" value="C:plasma membrane"/>
    <property type="evidence" value="ECO:0007669"/>
    <property type="project" value="TreeGrafter"/>
</dbReference>
<keyword evidence="7 8" id="KW-0238">DNA-binding</keyword>
<dbReference type="InterPro" id="IPR003593">
    <property type="entry name" value="AAA+_ATPase"/>
</dbReference>
<proteinExistence type="inferred from homology"/>
<feature type="domain" description="AAA+ ATPase" evidence="12">
    <location>
        <begin position="164"/>
        <end position="377"/>
    </location>
</feature>
<keyword evidence="2 8" id="KW-0963">Cytoplasm</keyword>
<dbReference type="InterPro" id="IPR001957">
    <property type="entry name" value="Chromosome_initiator_DnaA"/>
</dbReference>
<dbReference type="GO" id="GO:0005737">
    <property type="term" value="C:cytoplasm"/>
    <property type="evidence" value="ECO:0007669"/>
    <property type="project" value="UniProtKB-SubCell"/>
</dbReference>
<dbReference type="InterPro" id="IPR020591">
    <property type="entry name" value="Chromosome_initiator_DnaA-like"/>
</dbReference>
<dbReference type="Pfam" id="PF22688">
    <property type="entry name" value="Hda_lid"/>
    <property type="match status" value="1"/>
</dbReference>
<dbReference type="Gene3D" id="3.40.50.300">
    <property type="entry name" value="P-loop containing nucleotide triphosphate hydrolases"/>
    <property type="match status" value="1"/>
</dbReference>
<comment type="function">
    <text evidence="8 10">Plays an essential role in the initiation and regulation of chromosomal replication. ATP-DnaA binds to the origin of replication (oriC) to initiate formation of the DNA replication initiation complex once per cell cycle. Binds the DnaA box (a 9 base pair repeat at the origin) and separates the double-stranded (ds)DNA. Forms a right-handed helical filament on oriC DNA; dsDNA binds to the exterior of the filament while single-stranded (ss)DNA is stabiized in the filament's interior. The ATP-DnaA-oriC complex binds and stabilizes one strand of the AT-rich DNA unwinding element (DUE), permitting loading of DNA polymerase. After initiation quickly degrades to an ADP-DnaA complex that is not apt for DNA replication. Binds acidic phospholipids.</text>
</comment>
<evidence type="ECO:0000256" key="5">
    <source>
        <dbReference type="ARBA" id="ARBA00022840"/>
    </source>
</evidence>
<evidence type="ECO:0000256" key="3">
    <source>
        <dbReference type="ARBA" id="ARBA00022705"/>
    </source>
</evidence>